<keyword evidence="2" id="KW-1185">Reference proteome</keyword>
<gene>
    <name evidence="1" type="ORF">PAC_12210</name>
</gene>
<name>A0A1L7XBB8_9HELO</name>
<accession>A0A1L7XBB8</accession>
<organism evidence="1 2">
    <name type="scientific">Phialocephala subalpina</name>
    <dbReference type="NCBI Taxonomy" id="576137"/>
    <lineage>
        <taxon>Eukaryota</taxon>
        <taxon>Fungi</taxon>
        <taxon>Dikarya</taxon>
        <taxon>Ascomycota</taxon>
        <taxon>Pezizomycotina</taxon>
        <taxon>Leotiomycetes</taxon>
        <taxon>Helotiales</taxon>
        <taxon>Mollisiaceae</taxon>
        <taxon>Phialocephala</taxon>
        <taxon>Phialocephala fortinii species complex</taxon>
    </lineage>
</organism>
<dbReference type="Proteomes" id="UP000184330">
    <property type="component" value="Unassembled WGS sequence"/>
</dbReference>
<proteinExistence type="predicted"/>
<sequence>MSHIDKVLLCNLNRLATPGHHTTQPAQDSFDKFQQPTSCPTSLPIFKMAGTMECANSLCIAPLRKPDFDDIPIFEMYVRRPELFLEENETITGWSRAIFLKILNKAPLWFGDPLIAFRKLE</sequence>
<dbReference type="EMBL" id="FJOG01000020">
    <property type="protein sequence ID" value="CZR62313.1"/>
    <property type="molecule type" value="Genomic_DNA"/>
</dbReference>
<protein>
    <submittedName>
        <fullName evidence="1">Uncharacterized protein</fullName>
    </submittedName>
</protein>
<evidence type="ECO:0000313" key="2">
    <source>
        <dbReference type="Proteomes" id="UP000184330"/>
    </source>
</evidence>
<reference evidence="1 2" key="1">
    <citation type="submission" date="2016-03" db="EMBL/GenBank/DDBJ databases">
        <authorList>
            <person name="Ploux O."/>
        </authorList>
    </citation>
    <scope>NUCLEOTIDE SEQUENCE [LARGE SCALE GENOMIC DNA]</scope>
    <source>
        <strain evidence="1 2">UAMH 11012</strain>
    </source>
</reference>
<dbReference type="AlphaFoldDB" id="A0A1L7XBB8"/>
<evidence type="ECO:0000313" key="1">
    <source>
        <dbReference type="EMBL" id="CZR62313.1"/>
    </source>
</evidence>